<dbReference type="PRINTS" id="PR00111">
    <property type="entry name" value="ABHYDROLASE"/>
</dbReference>
<keyword evidence="3" id="KW-1185">Reference proteome</keyword>
<feature type="domain" description="AB hydrolase-1" evidence="1">
    <location>
        <begin position="89"/>
        <end position="341"/>
    </location>
</feature>
<accession>A0ABY3VJC7</accession>
<proteinExistence type="predicted"/>
<dbReference type="InterPro" id="IPR050471">
    <property type="entry name" value="AB_hydrolase"/>
</dbReference>
<evidence type="ECO:0000313" key="3">
    <source>
        <dbReference type="Proteomes" id="UP001055336"/>
    </source>
</evidence>
<dbReference type="GO" id="GO:0016787">
    <property type="term" value="F:hydrolase activity"/>
    <property type="evidence" value="ECO:0007669"/>
    <property type="project" value="UniProtKB-KW"/>
</dbReference>
<dbReference type="Pfam" id="PF00561">
    <property type="entry name" value="Abhydrolase_1"/>
    <property type="match status" value="1"/>
</dbReference>
<dbReference type="SUPFAM" id="SSF53474">
    <property type="entry name" value="alpha/beta-Hydrolases"/>
    <property type="match status" value="1"/>
</dbReference>
<dbReference type="InterPro" id="IPR029058">
    <property type="entry name" value="AB_hydrolase_fold"/>
</dbReference>
<sequence length="375" mass="40559">MSDNHHDGLHIGKPARGRWLAGAAGVGAVGTIAGATVAHSVLTRRAKVDDPFAHEDFEALDGDRSYLVTTPDGIHLAVREVGPTDAPLTVVFAHGFCLRMGAFHFQRMRLSEEWGPKVRMIFYDQRGHGRSDEAPPETYTITQLGQDLETVLQVIAPRGPIVLVGHSMGGMTVLSHARQFPERYGSRITGAALISSAAEGVAESPLGEILNNPALDAVRRAARSAPKLVDRGRTAVRSLIGPVLRAASYTDKRVSPSIAAFSEKMMLGTPVPTMVEFLHALEVHDETAALPTLARIPTLIVCGDRDLVTPAEYSRKMAEVLPESELVIVARAGHLVLLDKPASVNDGLVRLVKHASPGRFAVLSQRLRDRVMRRD</sequence>
<evidence type="ECO:0000313" key="2">
    <source>
        <dbReference type="EMBL" id="UMB68572.1"/>
    </source>
</evidence>
<organism evidence="2 3">
    <name type="scientific">Mycobacterium paraterrae</name>
    <dbReference type="NCBI Taxonomy" id="577492"/>
    <lineage>
        <taxon>Bacteria</taxon>
        <taxon>Bacillati</taxon>
        <taxon>Actinomycetota</taxon>
        <taxon>Actinomycetes</taxon>
        <taxon>Mycobacteriales</taxon>
        <taxon>Mycobacteriaceae</taxon>
        <taxon>Mycobacterium</taxon>
    </lineage>
</organism>
<dbReference type="Gene3D" id="3.40.50.1820">
    <property type="entry name" value="alpha/beta hydrolase"/>
    <property type="match status" value="1"/>
</dbReference>
<evidence type="ECO:0000259" key="1">
    <source>
        <dbReference type="Pfam" id="PF00561"/>
    </source>
</evidence>
<dbReference type="RefSeq" id="WP_240259545.1">
    <property type="nucleotide sequence ID" value="NZ_CP092488.2"/>
</dbReference>
<dbReference type="PANTHER" id="PTHR43433:SF1">
    <property type="entry name" value="BLL5160 PROTEIN"/>
    <property type="match status" value="1"/>
</dbReference>
<reference evidence="2" key="1">
    <citation type="submission" date="2022-08" db="EMBL/GenBank/DDBJ databases">
        <title>Whole genome sequencing of non-tuberculosis mycobacteria type-strains.</title>
        <authorList>
            <person name="Igarashi Y."/>
            <person name="Osugi A."/>
            <person name="Mitarai S."/>
        </authorList>
    </citation>
    <scope>NUCLEOTIDE SEQUENCE</scope>
    <source>
        <strain evidence="2">DSM 45127</strain>
    </source>
</reference>
<keyword evidence="2" id="KW-0378">Hydrolase</keyword>
<protein>
    <submittedName>
        <fullName evidence="2">Alpha/beta hydrolase</fullName>
    </submittedName>
</protein>
<name>A0ABY3VJC7_9MYCO</name>
<dbReference type="EMBL" id="CP092488">
    <property type="protein sequence ID" value="UMB68572.1"/>
    <property type="molecule type" value="Genomic_DNA"/>
</dbReference>
<dbReference type="Proteomes" id="UP001055336">
    <property type="component" value="Chromosome"/>
</dbReference>
<gene>
    <name evidence="2" type="ORF">MKK62_19470</name>
</gene>
<dbReference type="InterPro" id="IPR000073">
    <property type="entry name" value="AB_hydrolase_1"/>
</dbReference>
<dbReference type="PANTHER" id="PTHR43433">
    <property type="entry name" value="HYDROLASE, ALPHA/BETA FOLD FAMILY PROTEIN"/>
    <property type="match status" value="1"/>
</dbReference>